<protein>
    <recommendedName>
        <fullName evidence="10">Glycine--tRNA ligase beta subunit</fullName>
        <ecNumber evidence="10">6.1.1.14</ecNumber>
    </recommendedName>
    <alternativeName>
        <fullName evidence="10">Glycyl-tRNA synthetase beta subunit</fullName>
        <shortName evidence="10">GlyRS</shortName>
    </alternativeName>
</protein>
<evidence type="ECO:0000259" key="11">
    <source>
        <dbReference type="Pfam" id="PF05746"/>
    </source>
</evidence>
<name>A0A8J2VCS9_9BACL</name>
<evidence type="ECO:0000256" key="4">
    <source>
        <dbReference type="ARBA" id="ARBA00022598"/>
    </source>
</evidence>
<evidence type="ECO:0000256" key="7">
    <source>
        <dbReference type="ARBA" id="ARBA00022917"/>
    </source>
</evidence>
<dbReference type="PROSITE" id="PS50861">
    <property type="entry name" value="AA_TRNA_LIGASE_II_GLYAB"/>
    <property type="match status" value="1"/>
</dbReference>
<evidence type="ECO:0000256" key="10">
    <source>
        <dbReference type="HAMAP-Rule" id="MF_00255"/>
    </source>
</evidence>
<dbReference type="GO" id="GO:0005524">
    <property type="term" value="F:ATP binding"/>
    <property type="evidence" value="ECO:0007669"/>
    <property type="project" value="UniProtKB-UniRule"/>
</dbReference>
<dbReference type="EC" id="6.1.1.14" evidence="10"/>
<accession>A0A8J2VCS9</accession>
<dbReference type="InterPro" id="IPR008909">
    <property type="entry name" value="DALR_anticod-bd"/>
</dbReference>
<dbReference type="EMBL" id="BMHQ01000004">
    <property type="protein sequence ID" value="GGE14729.1"/>
    <property type="molecule type" value="Genomic_DNA"/>
</dbReference>
<evidence type="ECO:0000256" key="3">
    <source>
        <dbReference type="ARBA" id="ARBA00022490"/>
    </source>
</evidence>
<dbReference type="HAMAP" id="MF_00255">
    <property type="entry name" value="Gly_tRNA_synth_beta"/>
    <property type="match status" value="1"/>
</dbReference>
<dbReference type="PANTHER" id="PTHR30075:SF2">
    <property type="entry name" value="GLYCINE--TRNA LIGASE, CHLOROPLASTIC_MITOCHONDRIAL 2"/>
    <property type="match status" value="1"/>
</dbReference>
<dbReference type="GO" id="GO:0005829">
    <property type="term" value="C:cytosol"/>
    <property type="evidence" value="ECO:0007669"/>
    <property type="project" value="TreeGrafter"/>
</dbReference>
<dbReference type="Proteomes" id="UP000625210">
    <property type="component" value="Unassembled WGS sequence"/>
</dbReference>
<comment type="catalytic activity">
    <reaction evidence="9 10">
        <text>tRNA(Gly) + glycine + ATP = glycyl-tRNA(Gly) + AMP + diphosphate</text>
        <dbReference type="Rhea" id="RHEA:16013"/>
        <dbReference type="Rhea" id="RHEA-COMP:9664"/>
        <dbReference type="Rhea" id="RHEA-COMP:9683"/>
        <dbReference type="ChEBI" id="CHEBI:30616"/>
        <dbReference type="ChEBI" id="CHEBI:33019"/>
        <dbReference type="ChEBI" id="CHEBI:57305"/>
        <dbReference type="ChEBI" id="CHEBI:78442"/>
        <dbReference type="ChEBI" id="CHEBI:78522"/>
        <dbReference type="ChEBI" id="CHEBI:456215"/>
        <dbReference type="EC" id="6.1.1.14"/>
    </reaction>
</comment>
<reference evidence="12" key="2">
    <citation type="submission" date="2020-09" db="EMBL/GenBank/DDBJ databases">
        <authorList>
            <person name="Sun Q."/>
            <person name="Zhou Y."/>
        </authorList>
    </citation>
    <scope>NUCLEOTIDE SEQUENCE</scope>
    <source>
        <strain evidence="12">CGMCC 1.15179</strain>
    </source>
</reference>
<keyword evidence="13" id="KW-1185">Reference proteome</keyword>
<reference evidence="12" key="1">
    <citation type="journal article" date="2014" name="Int. J. Syst. Evol. Microbiol.">
        <title>Complete genome sequence of Corynebacterium casei LMG S-19264T (=DSM 44701T), isolated from a smear-ripened cheese.</title>
        <authorList>
            <consortium name="US DOE Joint Genome Institute (JGI-PGF)"/>
            <person name="Walter F."/>
            <person name="Albersmeier A."/>
            <person name="Kalinowski J."/>
            <person name="Ruckert C."/>
        </authorList>
    </citation>
    <scope>NUCLEOTIDE SEQUENCE</scope>
    <source>
        <strain evidence="12">CGMCC 1.15179</strain>
    </source>
</reference>
<evidence type="ECO:0000313" key="12">
    <source>
        <dbReference type="EMBL" id="GGE14729.1"/>
    </source>
</evidence>
<dbReference type="Pfam" id="PF02092">
    <property type="entry name" value="tRNA_synt_2f"/>
    <property type="match status" value="1"/>
</dbReference>
<dbReference type="GO" id="GO:0006420">
    <property type="term" value="P:arginyl-tRNA aminoacylation"/>
    <property type="evidence" value="ECO:0007669"/>
    <property type="project" value="InterPro"/>
</dbReference>
<dbReference type="GO" id="GO:0004820">
    <property type="term" value="F:glycine-tRNA ligase activity"/>
    <property type="evidence" value="ECO:0007669"/>
    <property type="project" value="UniProtKB-UniRule"/>
</dbReference>
<comment type="subunit">
    <text evidence="10">Tetramer of two alpha and two beta subunits.</text>
</comment>
<evidence type="ECO:0000256" key="5">
    <source>
        <dbReference type="ARBA" id="ARBA00022741"/>
    </source>
</evidence>
<comment type="similarity">
    <text evidence="2 10">Belongs to the class-II aminoacyl-tRNA synthetase family.</text>
</comment>
<keyword evidence="4 10" id="KW-0436">Ligase</keyword>
<dbReference type="PRINTS" id="PR01045">
    <property type="entry name" value="TRNASYNTHGB"/>
</dbReference>
<organism evidence="12 13">
    <name type="scientific">Marinithermofilum abyssi</name>
    <dbReference type="NCBI Taxonomy" id="1571185"/>
    <lineage>
        <taxon>Bacteria</taxon>
        <taxon>Bacillati</taxon>
        <taxon>Bacillota</taxon>
        <taxon>Bacilli</taxon>
        <taxon>Bacillales</taxon>
        <taxon>Thermoactinomycetaceae</taxon>
        <taxon>Marinithermofilum</taxon>
    </lineage>
</organism>
<evidence type="ECO:0000256" key="2">
    <source>
        <dbReference type="ARBA" id="ARBA00008226"/>
    </source>
</evidence>
<evidence type="ECO:0000313" key="13">
    <source>
        <dbReference type="Proteomes" id="UP000625210"/>
    </source>
</evidence>
<dbReference type="RefSeq" id="WP_188647288.1">
    <property type="nucleotide sequence ID" value="NZ_BMHQ01000004.1"/>
</dbReference>
<gene>
    <name evidence="10 12" type="primary">glyS</name>
    <name evidence="12" type="ORF">GCM10011571_15270</name>
</gene>
<dbReference type="InterPro" id="IPR006194">
    <property type="entry name" value="Gly-tRNA-synth_heterodimer"/>
</dbReference>
<proteinExistence type="inferred from homology"/>
<evidence type="ECO:0000256" key="1">
    <source>
        <dbReference type="ARBA" id="ARBA00004496"/>
    </source>
</evidence>
<dbReference type="GO" id="GO:0004814">
    <property type="term" value="F:arginine-tRNA ligase activity"/>
    <property type="evidence" value="ECO:0007669"/>
    <property type="project" value="InterPro"/>
</dbReference>
<evidence type="ECO:0000256" key="6">
    <source>
        <dbReference type="ARBA" id="ARBA00022840"/>
    </source>
</evidence>
<evidence type="ECO:0000256" key="8">
    <source>
        <dbReference type="ARBA" id="ARBA00023146"/>
    </source>
</evidence>
<evidence type="ECO:0000256" key="9">
    <source>
        <dbReference type="ARBA" id="ARBA00047937"/>
    </source>
</evidence>
<keyword evidence="7 10" id="KW-0648">Protein biosynthesis</keyword>
<dbReference type="InterPro" id="IPR015944">
    <property type="entry name" value="Gly-tRNA-synth_bsu"/>
</dbReference>
<feature type="domain" description="DALR anticodon binding" evidence="11">
    <location>
        <begin position="587"/>
        <end position="684"/>
    </location>
</feature>
<dbReference type="AlphaFoldDB" id="A0A8J2VCS9"/>
<dbReference type="NCBIfam" id="TIGR00211">
    <property type="entry name" value="glyS"/>
    <property type="match status" value="1"/>
</dbReference>
<comment type="subcellular location">
    <subcellularLocation>
        <location evidence="1 10">Cytoplasm</location>
    </subcellularLocation>
</comment>
<keyword evidence="3 10" id="KW-0963">Cytoplasm</keyword>
<keyword evidence="8 10" id="KW-0030">Aminoacyl-tRNA synthetase</keyword>
<dbReference type="Pfam" id="PF05746">
    <property type="entry name" value="DALR_1"/>
    <property type="match status" value="1"/>
</dbReference>
<dbReference type="GO" id="GO:0006426">
    <property type="term" value="P:glycyl-tRNA aminoacylation"/>
    <property type="evidence" value="ECO:0007669"/>
    <property type="project" value="UniProtKB-UniRule"/>
</dbReference>
<dbReference type="PANTHER" id="PTHR30075">
    <property type="entry name" value="GLYCYL-TRNA SYNTHETASE"/>
    <property type="match status" value="1"/>
</dbReference>
<keyword evidence="5 10" id="KW-0547">Nucleotide-binding</keyword>
<keyword evidence="6 10" id="KW-0067">ATP-binding</keyword>
<sequence length="696" mass="78831">MAERDLLVEIGCEEIPARFVEGALKQLDQKLTAWLKENRIDFARSRTYATPRRLAVLVEAVGEKQPDVEEEVRGPAKRIAVDAEGNWTKAAEGFARKQGLSVDELVLEEHKGETYVFAKKHQEGRLTADLLREGLPELLSSLHFPKTMRWGSRRTRFIRPVRWMVCLFGEETVPVEWAGVTAGNRTRGHRFLGEEAVVSSPGEYTDILRKQYVIADPSERRQKILDQLRQLEEKKGWKIPVDEGLLDEVTYLVEYPTALYGTFDEEYLAIPAPVLITTMREHQRYFPVEDSEGNLLAHFITVRNGNDQSLDQVAKGNEKVLSARLADARFFYEEDLKLPIEKAVKRLDKVVYFDELGTVGDQVRRIRSMVLQLADRLGFSDTEVDKLRRAAEIAKFDLSTHMVDEFPELSGVMGKEYARKAGEDEAVAEAILEHHYPRFAGDRLPASTLGALISVADKVDAVVSAFAIGIQPTGSQDPYGLRRRAAGVIQILIDQAWKSISLKELISIALDRLSVDGWLKRPADEVREELMQFFALRLKAVLQEEGIRYDIIDAVLAADITRPKLVLDKARVLAEQVEQEDFKNVVEAFSRAANLAEKAKEGVEVDRDYMSSKEEHALHGAYQEASLSFAEGMSKRDARKMYEALVNLAPVIHEFFEHVLVMAEDDRVRNNRLALLRQINQLVSQFAAFKHIVFAS</sequence>
<dbReference type="SUPFAM" id="SSF109604">
    <property type="entry name" value="HD-domain/PDEase-like"/>
    <property type="match status" value="1"/>
</dbReference>
<comment type="caution">
    <text evidence="12">The sequence shown here is derived from an EMBL/GenBank/DDBJ whole genome shotgun (WGS) entry which is preliminary data.</text>
</comment>